<evidence type="ECO:0000256" key="4">
    <source>
        <dbReference type="ARBA" id="ARBA00023163"/>
    </source>
</evidence>
<evidence type="ECO:0000259" key="6">
    <source>
        <dbReference type="PROSITE" id="PS50888"/>
    </source>
</evidence>
<keyword evidence="3" id="KW-0238">DNA-binding</keyword>
<keyword evidence="4" id="KW-0804">Transcription</keyword>
<dbReference type="OrthoDB" id="1918339at2759"/>
<evidence type="ECO:0000256" key="3">
    <source>
        <dbReference type="ARBA" id="ARBA00023125"/>
    </source>
</evidence>
<dbReference type="SUPFAM" id="SSF47459">
    <property type="entry name" value="HLH, helix-loop-helix DNA-binding domain"/>
    <property type="match status" value="1"/>
</dbReference>
<comment type="subcellular location">
    <subcellularLocation>
        <location evidence="1">Nucleus</location>
    </subcellularLocation>
</comment>
<dbReference type="GO" id="GO:0005634">
    <property type="term" value="C:nucleus"/>
    <property type="evidence" value="ECO:0007669"/>
    <property type="project" value="UniProtKB-SubCell"/>
</dbReference>
<dbReference type="SMART" id="SM00353">
    <property type="entry name" value="HLH"/>
    <property type="match status" value="1"/>
</dbReference>
<dbReference type="GO" id="GO:0045893">
    <property type="term" value="P:positive regulation of DNA-templated transcription"/>
    <property type="evidence" value="ECO:0007669"/>
    <property type="project" value="TreeGrafter"/>
</dbReference>
<sequence>MERIQGQNKLCVNILDQKVNVKRSIQVQRSILEEEEQFTTPSLEDTTIPFLQMLPQSEDQDPSSYSSFKDTNILALLSLQTLEKPWELEVPEFYSHSPIHSETNHYYYQNPSLEGGLNEAISSQELPLNSIDNANTRRKRKNNNLATTSMITKEKRKRRRTKQTKNIEEMETQRMTHIAVERNRRRQMNVHLNSLRSLIPPSYIPRGDQASIVGGAIDFVKNLEQHLQSLEAQKITKQSETDRDILRATEEEEVKIDATVIESHVNLKIQCLRKQGQLLRTIILLEKLRFSVLHLNITSPSNTLVSYSFNLKMEDDCVLESADEIRTMVRQIFDEI</sequence>
<evidence type="ECO:0000313" key="8">
    <source>
        <dbReference type="Proteomes" id="UP000029120"/>
    </source>
</evidence>
<keyword evidence="8" id="KW-1185">Reference proteome</keyword>
<dbReference type="EMBL" id="CM002872">
    <property type="protein sequence ID" value="KFK37445.1"/>
    <property type="molecule type" value="Genomic_DNA"/>
</dbReference>
<dbReference type="Gramene" id="KFK37445">
    <property type="protein sequence ID" value="KFK37445"/>
    <property type="gene ID" value="AALP_AA4G257800"/>
</dbReference>
<organism evidence="7 8">
    <name type="scientific">Arabis alpina</name>
    <name type="common">Alpine rock-cress</name>
    <dbReference type="NCBI Taxonomy" id="50452"/>
    <lineage>
        <taxon>Eukaryota</taxon>
        <taxon>Viridiplantae</taxon>
        <taxon>Streptophyta</taxon>
        <taxon>Embryophyta</taxon>
        <taxon>Tracheophyta</taxon>
        <taxon>Spermatophyta</taxon>
        <taxon>Magnoliopsida</taxon>
        <taxon>eudicotyledons</taxon>
        <taxon>Gunneridae</taxon>
        <taxon>Pentapetalae</taxon>
        <taxon>rosids</taxon>
        <taxon>malvids</taxon>
        <taxon>Brassicales</taxon>
        <taxon>Brassicaceae</taxon>
        <taxon>Arabideae</taxon>
        <taxon>Arabis</taxon>
    </lineage>
</organism>
<dbReference type="GO" id="GO:0010052">
    <property type="term" value="P:guard cell differentiation"/>
    <property type="evidence" value="ECO:0007669"/>
    <property type="project" value="InterPro"/>
</dbReference>
<evidence type="ECO:0000256" key="1">
    <source>
        <dbReference type="ARBA" id="ARBA00004123"/>
    </source>
</evidence>
<keyword evidence="5" id="KW-0539">Nucleus</keyword>
<dbReference type="InterPro" id="IPR036638">
    <property type="entry name" value="HLH_DNA-bd_sf"/>
</dbReference>
<dbReference type="GO" id="GO:0003700">
    <property type="term" value="F:DNA-binding transcription factor activity"/>
    <property type="evidence" value="ECO:0007669"/>
    <property type="project" value="InterPro"/>
</dbReference>
<dbReference type="Pfam" id="PF00010">
    <property type="entry name" value="HLH"/>
    <property type="match status" value="1"/>
</dbReference>
<dbReference type="AlphaFoldDB" id="A0A087H5P3"/>
<name>A0A087H5P3_ARAAL</name>
<dbReference type="eggNOG" id="ENOG502QSKY">
    <property type="taxonomic scope" value="Eukaryota"/>
</dbReference>
<evidence type="ECO:0000313" key="7">
    <source>
        <dbReference type="EMBL" id="KFK37445.1"/>
    </source>
</evidence>
<evidence type="ECO:0000256" key="2">
    <source>
        <dbReference type="ARBA" id="ARBA00023015"/>
    </source>
</evidence>
<accession>A0A087H5P3</accession>
<dbReference type="GO" id="GO:0003677">
    <property type="term" value="F:DNA binding"/>
    <property type="evidence" value="ECO:0007669"/>
    <property type="project" value="UniProtKB-KW"/>
</dbReference>
<dbReference type="Proteomes" id="UP000029120">
    <property type="component" value="Chromosome 4"/>
</dbReference>
<gene>
    <name evidence="7" type="ordered locus">AALP_Aa4g257800</name>
</gene>
<dbReference type="InterPro" id="IPR044283">
    <property type="entry name" value="FAMA/SPEECHLESS/MUTE-like"/>
</dbReference>
<dbReference type="PROSITE" id="PS50888">
    <property type="entry name" value="BHLH"/>
    <property type="match status" value="1"/>
</dbReference>
<keyword evidence="2" id="KW-0805">Transcription regulation</keyword>
<dbReference type="PANTHER" id="PTHR46684:SF16">
    <property type="entry name" value="TRANSCRIPTION FACTOR BHLH67-LIKE ISOFORM X2"/>
    <property type="match status" value="1"/>
</dbReference>
<protein>
    <recommendedName>
        <fullName evidence="6">BHLH domain-containing protein</fullName>
    </recommendedName>
</protein>
<evidence type="ECO:0000256" key="5">
    <source>
        <dbReference type="ARBA" id="ARBA00023242"/>
    </source>
</evidence>
<dbReference type="GO" id="GO:0042803">
    <property type="term" value="F:protein homodimerization activity"/>
    <property type="evidence" value="ECO:0007669"/>
    <property type="project" value="EnsemblPlants"/>
</dbReference>
<dbReference type="InterPro" id="IPR011598">
    <property type="entry name" value="bHLH_dom"/>
</dbReference>
<feature type="domain" description="BHLH" evidence="6">
    <location>
        <begin position="172"/>
        <end position="223"/>
    </location>
</feature>
<proteinExistence type="predicted"/>
<dbReference type="Gene3D" id="4.10.280.10">
    <property type="entry name" value="Helix-loop-helix DNA-binding domain"/>
    <property type="match status" value="1"/>
</dbReference>
<reference evidence="8" key="1">
    <citation type="journal article" date="2015" name="Nat. Plants">
        <title>Genome expansion of Arabis alpina linked with retrotransposition and reduced symmetric DNA methylation.</title>
        <authorList>
            <person name="Willing E.M."/>
            <person name="Rawat V."/>
            <person name="Mandakova T."/>
            <person name="Maumus F."/>
            <person name="James G.V."/>
            <person name="Nordstroem K.J."/>
            <person name="Becker C."/>
            <person name="Warthmann N."/>
            <person name="Chica C."/>
            <person name="Szarzynska B."/>
            <person name="Zytnicki M."/>
            <person name="Albani M.C."/>
            <person name="Kiefer C."/>
            <person name="Bergonzi S."/>
            <person name="Castaings L."/>
            <person name="Mateos J.L."/>
            <person name="Berns M.C."/>
            <person name="Bujdoso N."/>
            <person name="Piofczyk T."/>
            <person name="de Lorenzo L."/>
            <person name="Barrero-Sicilia C."/>
            <person name="Mateos I."/>
            <person name="Piednoel M."/>
            <person name="Hagmann J."/>
            <person name="Chen-Min-Tao R."/>
            <person name="Iglesias-Fernandez R."/>
            <person name="Schuster S.C."/>
            <person name="Alonso-Blanco C."/>
            <person name="Roudier F."/>
            <person name="Carbonero P."/>
            <person name="Paz-Ares J."/>
            <person name="Davis S.J."/>
            <person name="Pecinka A."/>
            <person name="Quesneville H."/>
            <person name="Colot V."/>
            <person name="Lysak M.A."/>
            <person name="Weigel D."/>
            <person name="Coupland G."/>
            <person name="Schneeberger K."/>
        </authorList>
    </citation>
    <scope>NUCLEOTIDE SEQUENCE [LARGE SCALE GENOMIC DNA]</scope>
    <source>
        <strain evidence="8">cv. Pajares</strain>
    </source>
</reference>
<dbReference type="PANTHER" id="PTHR46684">
    <property type="entry name" value="TRANSCRIPTION FACTOR FAMA"/>
    <property type="match status" value="1"/>
</dbReference>
<dbReference type="OMA" id="QKPPWEL"/>
<dbReference type="GO" id="GO:0009631">
    <property type="term" value="P:cold acclimation"/>
    <property type="evidence" value="ECO:0007669"/>
    <property type="project" value="EnsemblPlants"/>
</dbReference>